<keyword evidence="5" id="KW-1185">Reference proteome</keyword>
<dbReference type="OrthoDB" id="1441018at2"/>
<keyword evidence="3" id="KW-0812">Transmembrane</keyword>
<feature type="compositionally biased region" description="Basic and acidic residues" evidence="2">
    <location>
        <begin position="1"/>
        <end position="10"/>
    </location>
</feature>
<dbReference type="EMBL" id="OCMF01000001">
    <property type="protein sequence ID" value="SOC78609.1"/>
    <property type="molecule type" value="Genomic_DNA"/>
</dbReference>
<keyword evidence="1" id="KW-0175">Coiled coil</keyword>
<evidence type="ECO:0008006" key="6">
    <source>
        <dbReference type="Google" id="ProtNLM"/>
    </source>
</evidence>
<dbReference type="Proteomes" id="UP000219193">
    <property type="component" value="Unassembled WGS sequence"/>
</dbReference>
<reference evidence="5" key="1">
    <citation type="submission" date="2017-09" db="EMBL/GenBank/DDBJ databases">
        <authorList>
            <person name="Varghese N."/>
            <person name="Submissions S."/>
        </authorList>
    </citation>
    <scope>NUCLEOTIDE SEQUENCE [LARGE SCALE GENOMIC DNA]</scope>
    <source>
        <strain evidence="5">CGMCC 1.12641</strain>
    </source>
</reference>
<keyword evidence="3" id="KW-0472">Membrane</keyword>
<name>A0A285X2L1_9FLAO</name>
<gene>
    <name evidence="4" type="ORF">SAMN06296241_0121</name>
</gene>
<evidence type="ECO:0000313" key="4">
    <source>
        <dbReference type="EMBL" id="SOC78609.1"/>
    </source>
</evidence>
<feature type="coiled-coil region" evidence="1">
    <location>
        <begin position="136"/>
        <end position="163"/>
    </location>
</feature>
<accession>A0A285X2L1</accession>
<evidence type="ECO:0000313" key="5">
    <source>
        <dbReference type="Proteomes" id="UP000219193"/>
    </source>
</evidence>
<protein>
    <recommendedName>
        <fullName evidence="6">Anti-sigma factor</fullName>
    </recommendedName>
</protein>
<evidence type="ECO:0000256" key="3">
    <source>
        <dbReference type="SAM" id="Phobius"/>
    </source>
</evidence>
<dbReference type="RefSeq" id="WP_097054420.1">
    <property type="nucleotide sequence ID" value="NZ_OCMF01000001.1"/>
</dbReference>
<feature type="region of interest" description="Disordered" evidence="2">
    <location>
        <begin position="1"/>
        <end position="23"/>
    </location>
</feature>
<evidence type="ECO:0000256" key="2">
    <source>
        <dbReference type="SAM" id="MobiDB-lite"/>
    </source>
</evidence>
<keyword evidence="3" id="KW-1133">Transmembrane helix</keyword>
<dbReference type="AlphaFoldDB" id="A0A285X2L1"/>
<organism evidence="4 5">
    <name type="scientific">Salinimicrobium sediminis</name>
    <dbReference type="NCBI Taxonomy" id="1343891"/>
    <lineage>
        <taxon>Bacteria</taxon>
        <taxon>Pseudomonadati</taxon>
        <taxon>Bacteroidota</taxon>
        <taxon>Flavobacteriia</taxon>
        <taxon>Flavobacteriales</taxon>
        <taxon>Flavobacteriaceae</taxon>
        <taxon>Salinimicrobium</taxon>
    </lineage>
</organism>
<evidence type="ECO:0000256" key="1">
    <source>
        <dbReference type="SAM" id="Coils"/>
    </source>
</evidence>
<sequence>MAQDIRKMFQEDTTLPSNPPKGHQKRFEARLEEALPQENKKDSGRMFYFLRIAAVLVVVLGISFFFLNRESEMGGEQFTDAPVKTEKESAEEIPVTKEYQLSDVSPEFKKIEDYYLASLNMELAKLDVNDSNKELIDSFMTQLAGLDREYQKLNAEINETGLTEGTIEAMVSNLQLRLDLLYKLKNKINDINQSKIKENENHRA</sequence>
<feature type="transmembrane region" description="Helical" evidence="3">
    <location>
        <begin position="48"/>
        <end position="67"/>
    </location>
</feature>
<proteinExistence type="predicted"/>